<organism evidence="7 8">
    <name type="scientific">Kocuria marina</name>
    <dbReference type="NCBI Taxonomy" id="223184"/>
    <lineage>
        <taxon>Bacteria</taxon>
        <taxon>Bacillati</taxon>
        <taxon>Actinomycetota</taxon>
        <taxon>Actinomycetes</taxon>
        <taxon>Micrococcales</taxon>
        <taxon>Micrococcaceae</taxon>
        <taxon>Kocuria</taxon>
    </lineage>
</organism>
<gene>
    <name evidence="3" type="primary">rimP</name>
    <name evidence="7" type="ORF">AS25_06110</name>
</gene>
<protein>
    <recommendedName>
        <fullName evidence="3">Ribosome maturation factor RimP</fullName>
    </recommendedName>
</protein>
<dbReference type="InterPro" id="IPR035956">
    <property type="entry name" value="RimP_N_sf"/>
</dbReference>
<dbReference type="GO" id="GO:0000028">
    <property type="term" value="P:ribosomal small subunit assembly"/>
    <property type="evidence" value="ECO:0007669"/>
    <property type="project" value="TreeGrafter"/>
</dbReference>
<dbReference type="GO" id="GO:0005829">
    <property type="term" value="C:cytosol"/>
    <property type="evidence" value="ECO:0007669"/>
    <property type="project" value="TreeGrafter"/>
</dbReference>
<dbReference type="STRING" id="223184.AS25_06110"/>
<name>A0A0B0DGR2_9MICC</name>
<evidence type="ECO:0000313" key="7">
    <source>
        <dbReference type="EMBL" id="KHE74414.1"/>
    </source>
</evidence>
<feature type="domain" description="Ribosome maturation factor RimP C-terminal" evidence="6">
    <location>
        <begin position="91"/>
        <end position="162"/>
    </location>
</feature>
<keyword evidence="1 3" id="KW-0963">Cytoplasm</keyword>
<evidence type="ECO:0000259" key="5">
    <source>
        <dbReference type="Pfam" id="PF02576"/>
    </source>
</evidence>
<feature type="domain" description="Ribosome maturation factor RimP N-terminal" evidence="5">
    <location>
        <begin position="13"/>
        <end position="87"/>
    </location>
</feature>
<reference evidence="7 8" key="1">
    <citation type="submission" date="2014-09" db="EMBL/GenBank/DDBJ databases">
        <title>High-quality draft genome sequence of Kocuria marina SO9-6, an actinobacterium isolated from a copper mine.</title>
        <authorList>
            <person name="Castro D.B."/>
            <person name="Pereira L.B."/>
            <person name="Silva M.V."/>
            <person name="Silva B.P."/>
            <person name="Zanardi B.R."/>
            <person name="Carlos C."/>
            <person name="Belgini D.R."/>
            <person name="Limache E.G."/>
            <person name="Lacerda G.V."/>
            <person name="Nery M.B."/>
            <person name="Gomes M.B."/>
            <person name="Souza S."/>
            <person name="Silva T.M."/>
            <person name="Rodrigues V.D."/>
            <person name="Paulino L.C."/>
            <person name="Vicentini R."/>
            <person name="Ferraz L.F."/>
            <person name="Ottoboni L.M."/>
        </authorList>
    </citation>
    <scope>NUCLEOTIDE SEQUENCE [LARGE SCALE GENOMIC DNA]</scope>
    <source>
        <strain evidence="7 8">SO9-6</strain>
    </source>
</reference>
<proteinExistence type="inferred from homology"/>
<dbReference type="InterPro" id="IPR028998">
    <property type="entry name" value="RimP_C"/>
</dbReference>
<dbReference type="Proteomes" id="UP000030664">
    <property type="component" value="Unassembled WGS sequence"/>
</dbReference>
<dbReference type="InterPro" id="IPR028989">
    <property type="entry name" value="RimP_N"/>
</dbReference>
<dbReference type="Gene3D" id="3.30.300.70">
    <property type="entry name" value="RimP-like superfamily, N-terminal"/>
    <property type="match status" value="1"/>
</dbReference>
<accession>A0A0B0DGR2</accession>
<evidence type="ECO:0000259" key="6">
    <source>
        <dbReference type="Pfam" id="PF17384"/>
    </source>
</evidence>
<dbReference type="HAMAP" id="MF_01077">
    <property type="entry name" value="RimP"/>
    <property type="match status" value="1"/>
</dbReference>
<comment type="function">
    <text evidence="3">Required for maturation of 30S ribosomal subunits.</text>
</comment>
<dbReference type="AlphaFoldDB" id="A0A0B0DGR2"/>
<evidence type="ECO:0000256" key="2">
    <source>
        <dbReference type="ARBA" id="ARBA00022517"/>
    </source>
</evidence>
<evidence type="ECO:0000313" key="8">
    <source>
        <dbReference type="Proteomes" id="UP000030664"/>
    </source>
</evidence>
<dbReference type="SUPFAM" id="SSF75420">
    <property type="entry name" value="YhbC-like, N-terminal domain"/>
    <property type="match status" value="1"/>
</dbReference>
<keyword evidence="2 3" id="KW-0690">Ribosome biogenesis</keyword>
<dbReference type="Pfam" id="PF17384">
    <property type="entry name" value="DUF150_C"/>
    <property type="match status" value="1"/>
</dbReference>
<comment type="caution">
    <text evidence="7">The sequence shown here is derived from an EMBL/GenBank/DDBJ whole genome shotgun (WGS) entry which is preliminary data.</text>
</comment>
<comment type="subcellular location">
    <subcellularLocation>
        <location evidence="3">Cytoplasm</location>
    </subcellularLocation>
</comment>
<dbReference type="Pfam" id="PF02576">
    <property type="entry name" value="RimP_N"/>
    <property type="match status" value="1"/>
</dbReference>
<dbReference type="PANTHER" id="PTHR33867:SF1">
    <property type="entry name" value="RIBOSOME MATURATION FACTOR RIMP"/>
    <property type="match status" value="1"/>
</dbReference>
<dbReference type="PANTHER" id="PTHR33867">
    <property type="entry name" value="RIBOSOME MATURATION FACTOR RIMP"/>
    <property type="match status" value="1"/>
</dbReference>
<dbReference type="EMBL" id="JROM01000021">
    <property type="protein sequence ID" value="KHE74414.1"/>
    <property type="molecule type" value="Genomic_DNA"/>
</dbReference>
<dbReference type="InterPro" id="IPR003728">
    <property type="entry name" value="Ribosome_maturation_RimP"/>
</dbReference>
<evidence type="ECO:0000256" key="3">
    <source>
        <dbReference type="HAMAP-Rule" id="MF_01077"/>
    </source>
</evidence>
<sequence>MTTVDETRIRASVEPVVEAAGLFLEQCEFTGQGGNRMLRVLVDLPDGTDSLSLDRVAEVARQVSDALDRDDPVPGPPYELEVSSPGATRDLETPRHWRRSVGHLVRIRPAEGERYSARLLEAHEDHAVVQRWHQPKKGMPVKYLDPERVAYADVRGAKVEVEI</sequence>
<feature type="region of interest" description="Disordered" evidence="4">
    <location>
        <begin position="67"/>
        <end position="90"/>
    </location>
</feature>
<comment type="similarity">
    <text evidence="3">Belongs to the RimP family.</text>
</comment>
<evidence type="ECO:0000256" key="4">
    <source>
        <dbReference type="SAM" id="MobiDB-lite"/>
    </source>
</evidence>
<dbReference type="eggNOG" id="COG0779">
    <property type="taxonomic scope" value="Bacteria"/>
</dbReference>
<dbReference type="GO" id="GO:0006412">
    <property type="term" value="P:translation"/>
    <property type="evidence" value="ECO:0007669"/>
    <property type="project" value="TreeGrafter"/>
</dbReference>
<evidence type="ECO:0000256" key="1">
    <source>
        <dbReference type="ARBA" id="ARBA00022490"/>
    </source>
</evidence>
<dbReference type="RefSeq" id="WP_035963505.1">
    <property type="nucleotide sequence ID" value="NZ_FXBD01000001.1"/>
</dbReference>